<evidence type="ECO:0000313" key="3">
    <source>
        <dbReference type="EMBL" id="KAL3765170.1"/>
    </source>
</evidence>
<feature type="region of interest" description="Disordered" evidence="1">
    <location>
        <begin position="217"/>
        <end position="238"/>
    </location>
</feature>
<feature type="compositionally biased region" description="Basic and acidic residues" evidence="1">
    <location>
        <begin position="222"/>
        <end position="234"/>
    </location>
</feature>
<evidence type="ECO:0000259" key="2">
    <source>
        <dbReference type="Pfam" id="PF13843"/>
    </source>
</evidence>
<organism evidence="3 4">
    <name type="scientific">Stephanodiscus triporus</name>
    <dbReference type="NCBI Taxonomy" id="2934178"/>
    <lineage>
        <taxon>Eukaryota</taxon>
        <taxon>Sar</taxon>
        <taxon>Stramenopiles</taxon>
        <taxon>Ochrophyta</taxon>
        <taxon>Bacillariophyta</taxon>
        <taxon>Coscinodiscophyceae</taxon>
        <taxon>Thalassiosirophycidae</taxon>
        <taxon>Stephanodiscales</taxon>
        <taxon>Stephanodiscaceae</taxon>
        <taxon>Stephanodiscus</taxon>
    </lineage>
</organism>
<gene>
    <name evidence="3" type="ORF">ACHAW5_008589</name>
</gene>
<dbReference type="AlphaFoldDB" id="A0ABD3MMA8"/>
<dbReference type="EMBL" id="JALLAZ020001757">
    <property type="protein sequence ID" value="KAL3765170.1"/>
    <property type="molecule type" value="Genomic_DNA"/>
</dbReference>
<feature type="domain" description="PiggyBac transposable element-derived protein" evidence="2">
    <location>
        <begin position="42"/>
        <end position="292"/>
    </location>
</feature>
<name>A0ABD3MMA8_9STRA</name>
<proteinExistence type="predicted"/>
<protein>
    <recommendedName>
        <fullName evidence="2">PiggyBac transposable element-derived protein domain-containing protein</fullName>
    </recommendedName>
</protein>
<reference evidence="3 4" key="1">
    <citation type="submission" date="2024-10" db="EMBL/GenBank/DDBJ databases">
        <title>Updated reference genomes for cyclostephanoid diatoms.</title>
        <authorList>
            <person name="Roberts W.R."/>
            <person name="Alverson A.J."/>
        </authorList>
    </citation>
    <scope>NUCLEOTIDE SEQUENCE [LARGE SCALE GENOMIC DNA]</scope>
    <source>
        <strain evidence="3 4">AJA276-08</strain>
    </source>
</reference>
<evidence type="ECO:0000313" key="4">
    <source>
        <dbReference type="Proteomes" id="UP001530315"/>
    </source>
</evidence>
<dbReference type="Pfam" id="PF13843">
    <property type="entry name" value="DDE_Tnp_1_7"/>
    <property type="match status" value="1"/>
</dbReference>
<dbReference type="InterPro" id="IPR029526">
    <property type="entry name" value="PGBD"/>
</dbReference>
<sequence length="342" mass="38569">MHFADDWEEEDANVWDDYFGDVKVESPSDVAHHRRKFAIVEDAFNARWKAAVIFGRRLTMDESRTPGWYHGPIMQGPEPKPVRTGATMHTVCVTDGPLATYKLHARTFGGKSDEDLQSRHINVVTTQKWGHCVTMDSAYMGDIMAQIGREEWKMNMVGTAQSNRTGANVKDIVDKMKAGTYESCFWQHNTKNLCVLRQCNCQETLSNHHGATALDAENGFDAEGKDKNGSREMQQKAVPCPAQTKEYCNTFHLIDKGNGKEAKYDMAGASRSHNWAPKLVFWMFNMAMNNAYVVYKELVTREGGNVLPMGKAVRELAHGLCQRGEPIRVRAATHPSHLRDMD</sequence>
<comment type="caution">
    <text evidence="3">The sequence shown here is derived from an EMBL/GenBank/DDBJ whole genome shotgun (WGS) entry which is preliminary data.</text>
</comment>
<accession>A0ABD3MMA8</accession>
<keyword evidence="4" id="KW-1185">Reference proteome</keyword>
<dbReference type="Proteomes" id="UP001530315">
    <property type="component" value="Unassembled WGS sequence"/>
</dbReference>
<evidence type="ECO:0000256" key="1">
    <source>
        <dbReference type="SAM" id="MobiDB-lite"/>
    </source>
</evidence>